<evidence type="ECO:0000313" key="1">
    <source>
        <dbReference type="EMBL" id="KAI3689739.1"/>
    </source>
</evidence>
<reference evidence="1 2" key="2">
    <citation type="journal article" date="2022" name="Mol. Ecol. Resour.">
        <title>The genomes of chicory, endive, great burdock and yacon provide insights into Asteraceae paleo-polyploidization history and plant inulin production.</title>
        <authorList>
            <person name="Fan W."/>
            <person name="Wang S."/>
            <person name="Wang H."/>
            <person name="Wang A."/>
            <person name="Jiang F."/>
            <person name="Liu H."/>
            <person name="Zhao H."/>
            <person name="Xu D."/>
            <person name="Zhang Y."/>
        </authorList>
    </citation>
    <scope>NUCLEOTIDE SEQUENCE [LARGE SCALE GENOMIC DNA]</scope>
    <source>
        <strain evidence="2">cv. Punajuju</strain>
        <tissue evidence="1">Leaves</tissue>
    </source>
</reference>
<sequence length="301" mass="33831">MKQPSCFQTVKLCYIFLKVEKLQTLYLTNSSIEGMIPEEIGNLVSLQTLSDNYLVGAIPEGITKLTKLQVHGYRNIVLGFLLLLQLSSMPSNCPVIPTYGNRSAPISKTSKYAIFAFPLLFVHVYVLVHDIAVIKWRNIKLVVVVVVRFNFMENFLTGLIPPDMRLGGGNWLCICVFLLFLLQYGPVEWHRKYMATGSGGAAAVTIVWNQRQKRFETEDKQAYLQYELRNDGKLMDIVHTFVPSSKRGLGLASHLAVAAFNHAQSNSLSVIPTCSYISETFVPKNPSWKSVLYSEDLKSSI</sequence>
<reference evidence="2" key="1">
    <citation type="journal article" date="2022" name="Mol. Ecol. Resour.">
        <title>The genomes of chicory, endive, great burdock and yacon provide insights into Asteraceae palaeo-polyploidization history and plant inulin production.</title>
        <authorList>
            <person name="Fan W."/>
            <person name="Wang S."/>
            <person name="Wang H."/>
            <person name="Wang A."/>
            <person name="Jiang F."/>
            <person name="Liu H."/>
            <person name="Zhao H."/>
            <person name="Xu D."/>
            <person name="Zhang Y."/>
        </authorList>
    </citation>
    <scope>NUCLEOTIDE SEQUENCE [LARGE SCALE GENOMIC DNA]</scope>
    <source>
        <strain evidence="2">cv. Punajuju</strain>
    </source>
</reference>
<keyword evidence="2" id="KW-1185">Reference proteome</keyword>
<dbReference type="EMBL" id="CM042017">
    <property type="protein sequence ID" value="KAI3689739.1"/>
    <property type="molecule type" value="Genomic_DNA"/>
</dbReference>
<protein>
    <submittedName>
        <fullName evidence="1">Uncharacterized protein</fullName>
    </submittedName>
</protein>
<gene>
    <name evidence="1" type="ORF">L2E82_47706</name>
</gene>
<accession>A0ACB8YXQ7</accession>
<proteinExistence type="predicted"/>
<dbReference type="Proteomes" id="UP001055811">
    <property type="component" value="Linkage Group LG09"/>
</dbReference>
<organism evidence="1 2">
    <name type="scientific">Cichorium intybus</name>
    <name type="common">Chicory</name>
    <dbReference type="NCBI Taxonomy" id="13427"/>
    <lineage>
        <taxon>Eukaryota</taxon>
        <taxon>Viridiplantae</taxon>
        <taxon>Streptophyta</taxon>
        <taxon>Embryophyta</taxon>
        <taxon>Tracheophyta</taxon>
        <taxon>Spermatophyta</taxon>
        <taxon>Magnoliopsida</taxon>
        <taxon>eudicotyledons</taxon>
        <taxon>Gunneridae</taxon>
        <taxon>Pentapetalae</taxon>
        <taxon>asterids</taxon>
        <taxon>campanulids</taxon>
        <taxon>Asterales</taxon>
        <taxon>Asteraceae</taxon>
        <taxon>Cichorioideae</taxon>
        <taxon>Cichorieae</taxon>
        <taxon>Cichoriinae</taxon>
        <taxon>Cichorium</taxon>
    </lineage>
</organism>
<evidence type="ECO:0000313" key="2">
    <source>
        <dbReference type="Proteomes" id="UP001055811"/>
    </source>
</evidence>
<comment type="caution">
    <text evidence="1">The sequence shown here is derived from an EMBL/GenBank/DDBJ whole genome shotgun (WGS) entry which is preliminary data.</text>
</comment>
<name>A0ACB8YXQ7_CICIN</name>